<dbReference type="OrthoDB" id="1933717at2759"/>
<dbReference type="Gene3D" id="3.40.50.720">
    <property type="entry name" value="NAD(P)-binding Rossmann-like Domain"/>
    <property type="match status" value="1"/>
</dbReference>
<dbReference type="STRING" id="1353952.A0A165HNQ7"/>
<dbReference type="CDD" id="cd05233">
    <property type="entry name" value="SDR_c"/>
    <property type="match status" value="1"/>
</dbReference>
<accession>A0A165HNQ7</accession>
<name>A0A165HNQ7_9BASI</name>
<dbReference type="AlphaFoldDB" id="A0A165HNQ7"/>
<dbReference type="InterPro" id="IPR036291">
    <property type="entry name" value="NAD(P)-bd_dom_sf"/>
</dbReference>
<gene>
    <name evidence="4" type="ORF">CALCODRAFT_493449</name>
</gene>
<proteinExistence type="inferred from homology"/>
<dbReference type="PRINTS" id="PR00081">
    <property type="entry name" value="GDHRDH"/>
</dbReference>
<keyword evidence="5" id="KW-1185">Reference proteome</keyword>
<dbReference type="Proteomes" id="UP000076842">
    <property type="component" value="Unassembled WGS sequence"/>
</dbReference>
<dbReference type="InParanoid" id="A0A165HNQ7"/>
<evidence type="ECO:0000256" key="2">
    <source>
        <dbReference type="ARBA" id="ARBA00023002"/>
    </source>
</evidence>
<dbReference type="SUPFAM" id="SSF51735">
    <property type="entry name" value="NAD(P)-binding Rossmann-fold domains"/>
    <property type="match status" value="1"/>
</dbReference>
<dbReference type="Pfam" id="PF00106">
    <property type="entry name" value="adh_short"/>
    <property type="match status" value="1"/>
</dbReference>
<evidence type="ECO:0000313" key="5">
    <source>
        <dbReference type="Proteomes" id="UP000076842"/>
    </source>
</evidence>
<reference evidence="4 5" key="1">
    <citation type="journal article" date="2016" name="Mol. Biol. Evol.">
        <title>Comparative Genomics of Early-Diverging Mushroom-Forming Fungi Provides Insights into the Origins of Lignocellulose Decay Capabilities.</title>
        <authorList>
            <person name="Nagy L.G."/>
            <person name="Riley R."/>
            <person name="Tritt A."/>
            <person name="Adam C."/>
            <person name="Daum C."/>
            <person name="Floudas D."/>
            <person name="Sun H."/>
            <person name="Yadav J.S."/>
            <person name="Pangilinan J."/>
            <person name="Larsson K.H."/>
            <person name="Matsuura K."/>
            <person name="Barry K."/>
            <person name="Labutti K."/>
            <person name="Kuo R."/>
            <person name="Ohm R.A."/>
            <person name="Bhattacharya S.S."/>
            <person name="Shirouzu T."/>
            <person name="Yoshinaga Y."/>
            <person name="Martin F.M."/>
            <person name="Grigoriev I.V."/>
            <person name="Hibbett D.S."/>
        </authorList>
    </citation>
    <scope>NUCLEOTIDE SEQUENCE [LARGE SCALE GENOMIC DNA]</scope>
    <source>
        <strain evidence="4 5">HHB12733</strain>
    </source>
</reference>
<sequence>MSDPLDIKAVHTDVYSSIDPARFTHALAGKVALVTGAGRGIGRAIALAFAQADVKGIALLARSRGELEETAALCRKEKPGVEVCVCPADATKTKELDEAVDKAVKELGEIDILVNNAGANRLRPFHMTPPEEWWSILEVNLHGPAHLMSRVINPMRARNSGQYIINVSSRAAVMASRGFASSYTSSKTALTRMTACVQAELDGDGKDKVCCFSLHPGGPKTKMNYDLVEPDVDAAYPGMHDKVRKFVDIQEDTVELCAWTVVYMCSGRANKLRGRYFDVEQDIEAVVAAQEEVLAANKMDLKVDYAGGWSYLAVPTNQMKH</sequence>
<dbReference type="PANTHER" id="PTHR42760:SF37">
    <property type="entry name" value="CLAVALDEHYDE DEHYDROGENASE"/>
    <property type="match status" value="1"/>
</dbReference>
<organism evidence="4 5">
    <name type="scientific">Calocera cornea HHB12733</name>
    <dbReference type="NCBI Taxonomy" id="1353952"/>
    <lineage>
        <taxon>Eukaryota</taxon>
        <taxon>Fungi</taxon>
        <taxon>Dikarya</taxon>
        <taxon>Basidiomycota</taxon>
        <taxon>Agaricomycotina</taxon>
        <taxon>Dacrymycetes</taxon>
        <taxon>Dacrymycetales</taxon>
        <taxon>Dacrymycetaceae</taxon>
        <taxon>Calocera</taxon>
    </lineage>
</organism>
<dbReference type="PANTHER" id="PTHR42760">
    <property type="entry name" value="SHORT-CHAIN DEHYDROGENASES/REDUCTASES FAMILY MEMBER"/>
    <property type="match status" value="1"/>
</dbReference>
<dbReference type="InterPro" id="IPR002347">
    <property type="entry name" value="SDR_fam"/>
</dbReference>
<evidence type="ECO:0000313" key="4">
    <source>
        <dbReference type="EMBL" id="KZT59526.1"/>
    </source>
</evidence>
<dbReference type="GO" id="GO:0016616">
    <property type="term" value="F:oxidoreductase activity, acting on the CH-OH group of donors, NAD or NADP as acceptor"/>
    <property type="evidence" value="ECO:0007669"/>
    <property type="project" value="TreeGrafter"/>
</dbReference>
<evidence type="ECO:0000256" key="1">
    <source>
        <dbReference type="ARBA" id="ARBA00006484"/>
    </source>
</evidence>
<dbReference type="PRINTS" id="PR00080">
    <property type="entry name" value="SDRFAMILY"/>
</dbReference>
<dbReference type="EMBL" id="KV423939">
    <property type="protein sequence ID" value="KZT59526.1"/>
    <property type="molecule type" value="Genomic_DNA"/>
</dbReference>
<evidence type="ECO:0000256" key="3">
    <source>
        <dbReference type="RuleBase" id="RU000363"/>
    </source>
</evidence>
<keyword evidence="2" id="KW-0560">Oxidoreductase</keyword>
<protein>
    <submittedName>
        <fullName evidence="4">NAD(P)-binding protein</fullName>
    </submittedName>
</protein>
<comment type="similarity">
    <text evidence="1 3">Belongs to the short-chain dehydrogenases/reductases (SDR) family.</text>
</comment>